<comment type="similarity">
    <text evidence="1">Belongs to the thioredoxin family. DsbA subfamily.</text>
</comment>
<evidence type="ECO:0000256" key="2">
    <source>
        <dbReference type="ARBA" id="ARBA00022729"/>
    </source>
</evidence>
<dbReference type="PANTHER" id="PTHR13887:SF14">
    <property type="entry name" value="DISULFIDE BOND FORMATION PROTEIN D"/>
    <property type="match status" value="1"/>
</dbReference>
<dbReference type="Proteomes" id="UP000252707">
    <property type="component" value="Unassembled WGS sequence"/>
</dbReference>
<dbReference type="SUPFAM" id="SSF52833">
    <property type="entry name" value="Thioredoxin-like"/>
    <property type="match status" value="1"/>
</dbReference>
<reference evidence="9 10" key="1">
    <citation type="submission" date="2018-07" db="EMBL/GenBank/DDBJ databases">
        <title>Genomic Encyclopedia of Type Strains, Phase IV (KMG-IV): sequencing the most valuable type-strain genomes for metagenomic binning, comparative biology and taxonomic classification.</title>
        <authorList>
            <person name="Goeker M."/>
        </authorList>
    </citation>
    <scope>NUCLEOTIDE SEQUENCE [LARGE SCALE GENOMIC DNA]</scope>
    <source>
        <strain evidence="9 10">DSM 26407</strain>
    </source>
</reference>
<evidence type="ECO:0000313" key="10">
    <source>
        <dbReference type="Proteomes" id="UP000252707"/>
    </source>
</evidence>
<evidence type="ECO:0000259" key="8">
    <source>
        <dbReference type="PROSITE" id="PS51352"/>
    </source>
</evidence>
<dbReference type="EMBL" id="QPJY01000005">
    <property type="protein sequence ID" value="RCX30187.1"/>
    <property type="molecule type" value="Genomic_DNA"/>
</dbReference>
<dbReference type="InterPro" id="IPR012336">
    <property type="entry name" value="Thioredoxin-like_fold"/>
</dbReference>
<dbReference type="Gene3D" id="3.40.30.10">
    <property type="entry name" value="Glutaredoxin"/>
    <property type="match status" value="1"/>
</dbReference>
<accession>A0A369CC37</accession>
<keyword evidence="10" id="KW-1185">Reference proteome</keyword>
<sequence length="288" mass="30696">MIPFSPAMRRRAAPILAALLLLTAAPAQAAPEDDAALVERISGEVVRKLQESGALDQAIDAGIERYVAKQREAQAAAARQRAEAARSRADKMPPADPARDHIYGNPEARVSLVEYSDFECPFCKRFHPTAKALVDASDGQVNWVYRHFPLAFHNPMAQREAEASECAAELGGNDAFWRFADTLYERTASNGKGMPGGDLGALAAEIGLDRTAFEACLESGRHADRVKKDYETGIALGISGTPGNLLRDNETGKVLVRAGALPLARMQASVDELVKSAPEAGAGDGGGQ</sequence>
<comment type="caution">
    <text evidence="9">The sequence shown here is derived from an EMBL/GenBank/DDBJ whole genome shotgun (WGS) entry which is preliminary data.</text>
</comment>
<organism evidence="9 10">
    <name type="scientific">Thioalbus denitrificans</name>
    <dbReference type="NCBI Taxonomy" id="547122"/>
    <lineage>
        <taxon>Bacteria</taxon>
        <taxon>Pseudomonadati</taxon>
        <taxon>Pseudomonadota</taxon>
        <taxon>Gammaproteobacteria</taxon>
        <taxon>Chromatiales</taxon>
        <taxon>Ectothiorhodospiraceae</taxon>
        <taxon>Thioalbus</taxon>
    </lineage>
</organism>
<keyword evidence="2 7" id="KW-0732">Signal</keyword>
<keyword evidence="5" id="KW-0676">Redox-active center</keyword>
<name>A0A369CC37_9GAMM</name>
<keyword evidence="3" id="KW-0560">Oxidoreductase</keyword>
<evidence type="ECO:0000256" key="7">
    <source>
        <dbReference type="SAM" id="SignalP"/>
    </source>
</evidence>
<dbReference type="PANTHER" id="PTHR13887">
    <property type="entry name" value="GLUTATHIONE S-TRANSFERASE KAPPA"/>
    <property type="match status" value="1"/>
</dbReference>
<dbReference type="RefSeq" id="WP_211314903.1">
    <property type="nucleotide sequence ID" value="NZ_QPJY01000005.1"/>
</dbReference>
<gene>
    <name evidence="9" type="ORF">DFQ59_10519</name>
</gene>
<protein>
    <submittedName>
        <fullName evidence="9">Protein-disulfide isomerase</fullName>
    </submittedName>
</protein>
<keyword evidence="9" id="KW-0413">Isomerase</keyword>
<feature type="compositionally biased region" description="Basic and acidic residues" evidence="6">
    <location>
        <begin position="80"/>
        <end position="102"/>
    </location>
</feature>
<evidence type="ECO:0000256" key="3">
    <source>
        <dbReference type="ARBA" id="ARBA00023002"/>
    </source>
</evidence>
<dbReference type="GO" id="GO:0016491">
    <property type="term" value="F:oxidoreductase activity"/>
    <property type="evidence" value="ECO:0007669"/>
    <property type="project" value="UniProtKB-KW"/>
</dbReference>
<feature type="region of interest" description="Disordered" evidence="6">
    <location>
        <begin position="78"/>
        <end position="103"/>
    </location>
</feature>
<dbReference type="InterPro" id="IPR036249">
    <property type="entry name" value="Thioredoxin-like_sf"/>
</dbReference>
<feature type="chain" id="PRO_5017018217" evidence="7">
    <location>
        <begin position="30"/>
        <end position="288"/>
    </location>
</feature>
<evidence type="ECO:0000256" key="6">
    <source>
        <dbReference type="SAM" id="MobiDB-lite"/>
    </source>
</evidence>
<dbReference type="InterPro" id="IPR013766">
    <property type="entry name" value="Thioredoxin_domain"/>
</dbReference>
<feature type="signal peptide" evidence="7">
    <location>
        <begin position="1"/>
        <end position="29"/>
    </location>
</feature>
<keyword evidence="4" id="KW-1015">Disulfide bond</keyword>
<dbReference type="PROSITE" id="PS51352">
    <property type="entry name" value="THIOREDOXIN_2"/>
    <property type="match status" value="1"/>
</dbReference>
<evidence type="ECO:0000256" key="1">
    <source>
        <dbReference type="ARBA" id="ARBA00005791"/>
    </source>
</evidence>
<evidence type="ECO:0000256" key="4">
    <source>
        <dbReference type="ARBA" id="ARBA00023157"/>
    </source>
</evidence>
<evidence type="ECO:0000256" key="5">
    <source>
        <dbReference type="ARBA" id="ARBA00023284"/>
    </source>
</evidence>
<dbReference type="AlphaFoldDB" id="A0A369CC37"/>
<dbReference type="Pfam" id="PF13462">
    <property type="entry name" value="Thioredoxin_4"/>
    <property type="match status" value="1"/>
</dbReference>
<feature type="domain" description="Thioredoxin" evidence="8">
    <location>
        <begin position="19"/>
        <end position="275"/>
    </location>
</feature>
<proteinExistence type="inferred from homology"/>
<dbReference type="GO" id="GO:0016853">
    <property type="term" value="F:isomerase activity"/>
    <property type="evidence" value="ECO:0007669"/>
    <property type="project" value="UniProtKB-KW"/>
</dbReference>
<evidence type="ECO:0000313" key="9">
    <source>
        <dbReference type="EMBL" id="RCX30187.1"/>
    </source>
</evidence>